<dbReference type="InterPro" id="IPR050493">
    <property type="entry name" value="FAD-dep_Monooxygenase_BioMet"/>
</dbReference>
<dbReference type="AlphaFoldDB" id="A0A846WSB3"/>
<dbReference type="SUPFAM" id="SSF51905">
    <property type="entry name" value="FAD/NAD(P)-binding domain"/>
    <property type="match status" value="1"/>
</dbReference>
<dbReference type="GO" id="GO:0004497">
    <property type="term" value="F:monooxygenase activity"/>
    <property type="evidence" value="ECO:0007669"/>
    <property type="project" value="UniProtKB-KW"/>
</dbReference>
<evidence type="ECO:0000313" key="5">
    <source>
        <dbReference type="Proteomes" id="UP000563898"/>
    </source>
</evidence>
<accession>A0A846WSB3</accession>
<dbReference type="RefSeq" id="WP_006369863.1">
    <property type="nucleotide sequence ID" value="NZ_CP085887.1"/>
</dbReference>
<proteinExistence type="predicted"/>
<dbReference type="Pfam" id="PF01494">
    <property type="entry name" value="FAD_binding_3"/>
    <property type="match status" value="1"/>
</dbReference>
<sequence length="413" mass="44697">MSTSHSRARGRVAVIGAGPAGMATALSVHQAGHEVVLFERYREARPAGNILNLWPAPIKALGLMGVDTHDLGAPCRTEVRSAGGHLRASVRLPQSVIDQYGGGFIGLLRPELYRRLVATLPSGVLQVDRQVESFDQDADGVLLHMADGEAVEADLVVGADGIDSMVRQTLWGLTPKRKHNLHIIGGYTFDHPASAVRGLCVMSHSRRVQGSWTSIRHEGRDGYQWWVLEAHEDNGDELGRSLAEHAAELASEFAAPLPELVAATAPEAMQRWILRDRKPIPQWSKGRATLVGDAAHATSPYAAYGAGMATEDGYFLGRRLAGIDLADPIALGEALTAFEAPRKRHTARQVQLAWALGKVFHHTPTPLQPVRDAAFNRTPLLQKVIGEQSPKEIVAQIDEIDAAEKAFVEAIGV</sequence>
<dbReference type="Gene3D" id="3.50.50.60">
    <property type="entry name" value="FAD/NAD(P)-binding domain"/>
    <property type="match status" value="1"/>
</dbReference>
<evidence type="ECO:0000256" key="2">
    <source>
        <dbReference type="ARBA" id="ARBA00023033"/>
    </source>
</evidence>
<keyword evidence="2 4" id="KW-0503">Monooxygenase</keyword>
<dbReference type="PRINTS" id="PR00420">
    <property type="entry name" value="RNGMNOXGNASE"/>
</dbReference>
<reference evidence="4 5" key="1">
    <citation type="submission" date="2020-04" db="EMBL/GenBank/DDBJ databases">
        <title>MicrobeNet Type strains.</title>
        <authorList>
            <person name="Nicholson A.C."/>
        </authorList>
    </citation>
    <scope>NUCLEOTIDE SEQUENCE [LARGE SCALE GENOMIC DNA]</scope>
    <source>
        <strain evidence="4 5">ATCC BAA-14</strain>
    </source>
</reference>
<dbReference type="GO" id="GO:0071949">
    <property type="term" value="F:FAD binding"/>
    <property type="evidence" value="ECO:0007669"/>
    <property type="project" value="InterPro"/>
</dbReference>
<name>A0A846WSB3_9ACTN</name>
<keyword evidence="1" id="KW-0560">Oxidoreductase</keyword>
<dbReference type="InterPro" id="IPR002938">
    <property type="entry name" value="FAD-bd"/>
</dbReference>
<gene>
    <name evidence="4" type="ORF">HGA05_23275</name>
</gene>
<dbReference type="InterPro" id="IPR036188">
    <property type="entry name" value="FAD/NAD-bd_sf"/>
</dbReference>
<protein>
    <submittedName>
        <fullName evidence="4">FAD-dependent monooxygenase</fullName>
    </submittedName>
</protein>
<dbReference type="PANTHER" id="PTHR13789">
    <property type="entry name" value="MONOOXYGENASE"/>
    <property type="match status" value="1"/>
</dbReference>
<organism evidence="4 5">
    <name type="scientific">Gordonia polyisoprenivorans</name>
    <dbReference type="NCBI Taxonomy" id="84595"/>
    <lineage>
        <taxon>Bacteria</taxon>
        <taxon>Bacillati</taxon>
        <taxon>Actinomycetota</taxon>
        <taxon>Actinomycetes</taxon>
        <taxon>Mycobacteriales</taxon>
        <taxon>Gordoniaceae</taxon>
        <taxon>Gordonia</taxon>
    </lineage>
</organism>
<evidence type="ECO:0000259" key="3">
    <source>
        <dbReference type="Pfam" id="PF01494"/>
    </source>
</evidence>
<dbReference type="EMBL" id="JAAXPC010000019">
    <property type="protein sequence ID" value="NKY04494.1"/>
    <property type="molecule type" value="Genomic_DNA"/>
</dbReference>
<feature type="domain" description="FAD-binding" evidence="3">
    <location>
        <begin position="11"/>
        <end position="322"/>
    </location>
</feature>
<evidence type="ECO:0000313" key="4">
    <source>
        <dbReference type="EMBL" id="NKY04494.1"/>
    </source>
</evidence>
<dbReference type="PANTHER" id="PTHR13789:SF309">
    <property type="entry name" value="PUTATIVE (AFU_ORTHOLOGUE AFUA_6G14510)-RELATED"/>
    <property type="match status" value="1"/>
</dbReference>
<dbReference type="Proteomes" id="UP000563898">
    <property type="component" value="Unassembled WGS sequence"/>
</dbReference>
<comment type="caution">
    <text evidence="4">The sequence shown here is derived from an EMBL/GenBank/DDBJ whole genome shotgun (WGS) entry which is preliminary data.</text>
</comment>
<evidence type="ECO:0000256" key="1">
    <source>
        <dbReference type="ARBA" id="ARBA00023002"/>
    </source>
</evidence>